<gene>
    <name evidence="1" type="ORF">DS031_08165</name>
</gene>
<comment type="caution">
    <text evidence="1">The sequence shown here is derived from an EMBL/GenBank/DDBJ whole genome shotgun (WGS) entry which is preliminary data.</text>
</comment>
<dbReference type="EMBL" id="QOCW01000006">
    <property type="protein sequence ID" value="RBW70155.1"/>
    <property type="molecule type" value="Genomic_DNA"/>
</dbReference>
<accession>A0A366XYD7</accession>
<proteinExistence type="predicted"/>
<dbReference type="AlphaFoldDB" id="A0A366XYD7"/>
<evidence type="ECO:0000313" key="2">
    <source>
        <dbReference type="Proteomes" id="UP000253314"/>
    </source>
</evidence>
<organism evidence="1 2">
    <name type="scientific">Bacillus taeanensis</name>
    <dbReference type="NCBI Taxonomy" id="273032"/>
    <lineage>
        <taxon>Bacteria</taxon>
        <taxon>Bacillati</taxon>
        <taxon>Bacillota</taxon>
        <taxon>Bacilli</taxon>
        <taxon>Bacillales</taxon>
        <taxon>Bacillaceae</taxon>
        <taxon>Bacillus</taxon>
    </lineage>
</organism>
<dbReference type="Proteomes" id="UP000253314">
    <property type="component" value="Unassembled WGS sequence"/>
</dbReference>
<dbReference type="RefSeq" id="WP_113805447.1">
    <property type="nucleotide sequence ID" value="NZ_QOCW01000006.1"/>
</dbReference>
<protein>
    <submittedName>
        <fullName evidence="1">Uncharacterized protein</fullName>
    </submittedName>
</protein>
<sequence length="91" mass="11288">MKGYVLEEDVTLAKDLHHHCYYCLHRARLSFLLNRYDDAQDWIEQFQETKSDLLFLRERKLKHDVRKQKRLKFYRHSFLNQPFGLLDKFNE</sequence>
<name>A0A366XYD7_9BACI</name>
<reference evidence="1 2" key="1">
    <citation type="submission" date="2018-07" db="EMBL/GenBank/DDBJ databases">
        <title>Lottiidibacillus patelloidae gen. nov., sp. nov., isolated from the intestinal tract of a marine limpet and the reclassification of B. taeanensis BH030017T, B. algicola KMM 3737T and B. hwajinpoensis SW-72T as genus Lottiidibacillus.</title>
        <authorList>
            <person name="Liu R."/>
            <person name="Huang Z."/>
        </authorList>
    </citation>
    <scope>NUCLEOTIDE SEQUENCE [LARGE SCALE GENOMIC DNA]</scope>
    <source>
        <strain evidence="1 2">BH030017</strain>
    </source>
</reference>
<evidence type="ECO:0000313" key="1">
    <source>
        <dbReference type="EMBL" id="RBW70155.1"/>
    </source>
</evidence>
<keyword evidence="2" id="KW-1185">Reference proteome</keyword>